<dbReference type="EMBL" id="OZ034818">
    <property type="protein sequence ID" value="CAL1386630.1"/>
    <property type="molecule type" value="Genomic_DNA"/>
</dbReference>
<protein>
    <submittedName>
        <fullName evidence="2">Uncharacterized protein</fullName>
    </submittedName>
</protein>
<proteinExistence type="predicted"/>
<organism evidence="2 3">
    <name type="scientific">Linum trigynum</name>
    <dbReference type="NCBI Taxonomy" id="586398"/>
    <lineage>
        <taxon>Eukaryota</taxon>
        <taxon>Viridiplantae</taxon>
        <taxon>Streptophyta</taxon>
        <taxon>Embryophyta</taxon>
        <taxon>Tracheophyta</taxon>
        <taxon>Spermatophyta</taxon>
        <taxon>Magnoliopsida</taxon>
        <taxon>eudicotyledons</taxon>
        <taxon>Gunneridae</taxon>
        <taxon>Pentapetalae</taxon>
        <taxon>rosids</taxon>
        <taxon>fabids</taxon>
        <taxon>Malpighiales</taxon>
        <taxon>Linaceae</taxon>
        <taxon>Linum</taxon>
    </lineage>
</organism>
<sequence length="91" mass="10444">MYLSVTVHLSFTRRLLLLHSSQTSHVPTFSNQANLFLPPSASQERKEKNQRQMASDSSNDGEEMGSCRCHLKRRRMNENGDGELETLLHRT</sequence>
<feature type="region of interest" description="Disordered" evidence="1">
    <location>
        <begin position="30"/>
        <end position="91"/>
    </location>
</feature>
<evidence type="ECO:0000313" key="3">
    <source>
        <dbReference type="Proteomes" id="UP001497516"/>
    </source>
</evidence>
<name>A0AAV2EME2_9ROSI</name>
<reference evidence="2 3" key="1">
    <citation type="submission" date="2024-04" db="EMBL/GenBank/DDBJ databases">
        <authorList>
            <person name="Fracassetti M."/>
        </authorList>
    </citation>
    <scope>NUCLEOTIDE SEQUENCE [LARGE SCALE GENOMIC DNA]</scope>
</reference>
<evidence type="ECO:0000256" key="1">
    <source>
        <dbReference type="SAM" id="MobiDB-lite"/>
    </source>
</evidence>
<dbReference type="AlphaFoldDB" id="A0AAV2EME2"/>
<dbReference type="Proteomes" id="UP001497516">
    <property type="component" value="Chromosome 5"/>
</dbReference>
<accession>A0AAV2EME2</accession>
<evidence type="ECO:0000313" key="2">
    <source>
        <dbReference type="EMBL" id="CAL1386630.1"/>
    </source>
</evidence>
<gene>
    <name evidence="2" type="ORF">LTRI10_LOCUS27667</name>
</gene>
<keyword evidence="3" id="KW-1185">Reference proteome</keyword>